<feature type="domain" description="Transcription activator GCR1-like" evidence="2">
    <location>
        <begin position="235"/>
        <end position="315"/>
    </location>
</feature>
<evidence type="ECO:0000313" key="3">
    <source>
        <dbReference type="EMBL" id="ONH74328.1"/>
    </source>
</evidence>
<organism evidence="3 4">
    <name type="scientific">Pichia kudriavzevii</name>
    <name type="common">Yeast</name>
    <name type="synonym">Issatchenkia orientalis</name>
    <dbReference type="NCBI Taxonomy" id="4909"/>
    <lineage>
        <taxon>Eukaryota</taxon>
        <taxon>Fungi</taxon>
        <taxon>Dikarya</taxon>
        <taxon>Ascomycota</taxon>
        <taxon>Saccharomycotina</taxon>
        <taxon>Pichiomycetes</taxon>
        <taxon>Pichiales</taxon>
        <taxon>Pichiaceae</taxon>
        <taxon>Pichia</taxon>
    </lineage>
</organism>
<evidence type="ECO:0000256" key="1">
    <source>
        <dbReference type="SAM" id="MobiDB-lite"/>
    </source>
</evidence>
<dbReference type="PANTHER" id="PTHR37784">
    <property type="entry name" value="PROTEIN MSN1"/>
    <property type="match status" value="1"/>
</dbReference>
<feature type="compositionally biased region" description="Basic and acidic residues" evidence="1">
    <location>
        <begin position="410"/>
        <end position="424"/>
    </location>
</feature>
<dbReference type="GO" id="GO:0060963">
    <property type="term" value="P:positive regulation of ribosomal protein gene transcription by RNA polymerase II"/>
    <property type="evidence" value="ECO:0007669"/>
    <property type="project" value="TreeGrafter"/>
</dbReference>
<dbReference type="InterPro" id="IPR052146">
    <property type="entry name" value="HOT1"/>
</dbReference>
<gene>
    <name evidence="3" type="ORF">BOH78_2518</name>
</gene>
<feature type="compositionally biased region" description="Basic residues" evidence="1">
    <location>
        <begin position="378"/>
        <end position="401"/>
    </location>
</feature>
<feature type="region of interest" description="Disordered" evidence="1">
    <location>
        <begin position="50"/>
        <end position="80"/>
    </location>
</feature>
<dbReference type="VEuPathDB" id="FungiDB:C5L36_0A10260"/>
<sequence length="437" mass="50060">MSVSTDAPHTHLLSRSGETESGVPHEDHQHVKEIEIHPSLQYQEKDGTEANDANDANEANDANDANENTTQRLEDDNSGESFLRNRESDVANTNTQSGLHQDKFDEKKLLIDATMEHNTTKEEYEAKKLFIDNLSTLSSLVNDTILEIADLGNSIIRSNNNIKSYSNYMKNTKSFLPFCSFIELSPEQRSPTSHSNSSSSSNQSPCQIPTLDDFETKLFSANIPFIPGTRIPDIDLNAQAKTVKDIWDEWTVGYKHFPALSSLEGKFGTRWRRGRIAKSAQRRKKVIEFIENEYKLHSHHLKDIEQVVNDLDTYRLSQGKGLFWLYGALPETLYDDSGDLIYKLTDEMRLKYEKQMEKRQQLNRPGPKKQKVQNGVFKIHKKPKNPNNRSARKQSRSKKIAAQHVAAQQRKREQEYRSTNRIDHDDEDNTDPALSKL</sequence>
<dbReference type="Pfam" id="PF12550">
    <property type="entry name" value="GCR1_C"/>
    <property type="match status" value="1"/>
</dbReference>
<evidence type="ECO:0000259" key="2">
    <source>
        <dbReference type="Pfam" id="PF12550"/>
    </source>
</evidence>
<accession>A0A1V2LM98</accession>
<reference evidence="4" key="1">
    <citation type="journal article" date="2017" name="Genome Announc.">
        <title>Genome sequences of Cyberlindnera fabianii 65, Pichia kudriavzevii 129, and Saccharomyces cerevisiae 131 isolated from fermented masau fruits in Zimbabwe.</title>
        <authorList>
            <person name="van Rijswijck I.M.H."/>
            <person name="Derks M.F.L."/>
            <person name="Abee T."/>
            <person name="de Ridder D."/>
            <person name="Smid E.J."/>
        </authorList>
    </citation>
    <scope>NUCLEOTIDE SEQUENCE [LARGE SCALE GENOMIC DNA]</scope>
    <source>
        <strain evidence="4">129</strain>
    </source>
</reference>
<protein>
    <submittedName>
        <fullName evidence="3">High-osmolarity-induced transcription protein 1</fullName>
    </submittedName>
</protein>
<dbReference type="InterPro" id="IPR022210">
    <property type="entry name" value="TF_GCR1-like"/>
</dbReference>
<dbReference type="GO" id="GO:0000978">
    <property type="term" value="F:RNA polymerase II cis-regulatory region sequence-specific DNA binding"/>
    <property type="evidence" value="ECO:0007669"/>
    <property type="project" value="TreeGrafter"/>
</dbReference>
<feature type="region of interest" description="Disordered" evidence="1">
    <location>
        <begin position="355"/>
        <end position="437"/>
    </location>
</feature>
<dbReference type="EMBL" id="MQVM01000010">
    <property type="protein sequence ID" value="ONH74328.1"/>
    <property type="molecule type" value="Genomic_DNA"/>
</dbReference>
<dbReference type="AlphaFoldDB" id="A0A1V2LM98"/>
<feature type="region of interest" description="Disordered" evidence="1">
    <location>
        <begin position="1"/>
        <end position="27"/>
    </location>
</feature>
<proteinExistence type="predicted"/>
<feature type="compositionally biased region" description="Low complexity" evidence="1">
    <location>
        <begin position="50"/>
        <end position="68"/>
    </location>
</feature>
<name>A0A1V2LM98_PICKU</name>
<dbReference type="GO" id="GO:0000981">
    <property type="term" value="F:DNA-binding transcription factor activity, RNA polymerase II-specific"/>
    <property type="evidence" value="ECO:0007669"/>
    <property type="project" value="TreeGrafter"/>
</dbReference>
<evidence type="ECO:0000313" key="4">
    <source>
        <dbReference type="Proteomes" id="UP000189274"/>
    </source>
</evidence>
<comment type="caution">
    <text evidence="3">The sequence shown here is derived from an EMBL/GenBank/DDBJ whole genome shotgun (WGS) entry which is preliminary data.</text>
</comment>
<dbReference type="PANTHER" id="PTHR37784:SF2">
    <property type="entry name" value="HIGH-OSMOLARITY-INDUCED TRANSCRIPTION PROTEIN 1"/>
    <property type="match status" value="1"/>
</dbReference>
<dbReference type="Proteomes" id="UP000189274">
    <property type="component" value="Unassembled WGS sequence"/>
</dbReference>